<dbReference type="SUPFAM" id="SSF55931">
    <property type="entry name" value="Glutamine synthetase/guanido kinase"/>
    <property type="match status" value="1"/>
</dbReference>
<reference evidence="2 3" key="1">
    <citation type="journal article" date="2020" name="Nature">
        <title>Isolation of an archaeon at the prokaryote-eukaryote interface.</title>
        <authorList>
            <person name="Imachi H."/>
            <person name="Nobu M.K."/>
            <person name="Nakahara N."/>
            <person name="Morono Y."/>
            <person name="Ogawara M."/>
            <person name="Takaki Y."/>
            <person name="Takano Y."/>
            <person name="Uematsu K."/>
            <person name="Ikuta T."/>
            <person name="Ito M."/>
            <person name="Matsui Y."/>
            <person name="Miyazaki M."/>
            <person name="Murata K."/>
            <person name="Saito Y."/>
            <person name="Sakai S."/>
            <person name="Song C."/>
            <person name="Tasumi E."/>
            <person name="Yamanaka Y."/>
            <person name="Yamaguchi T."/>
            <person name="Kamagata Y."/>
            <person name="Tamaki H."/>
            <person name="Takai K."/>
        </authorList>
    </citation>
    <scope>NUCLEOTIDE SEQUENCE [LARGE SCALE GENOMIC DNA]</scope>
    <source>
        <strain evidence="2 3">MK-D1</strain>
    </source>
</reference>
<dbReference type="Proteomes" id="UP000321408">
    <property type="component" value="Chromosome"/>
</dbReference>
<keyword evidence="2" id="KW-0436">Ligase</keyword>
<dbReference type="GO" id="GO:0004357">
    <property type="term" value="F:glutamate-cysteine ligase activity"/>
    <property type="evidence" value="ECO:0007669"/>
    <property type="project" value="InterPro"/>
</dbReference>
<proteinExistence type="predicted"/>
<dbReference type="OrthoDB" id="287652at2157"/>
<feature type="region of interest" description="Disordered" evidence="1">
    <location>
        <begin position="1"/>
        <end position="38"/>
    </location>
</feature>
<accession>A0A5B9DA16</accession>
<evidence type="ECO:0000313" key="2">
    <source>
        <dbReference type="EMBL" id="QEE15943.1"/>
    </source>
</evidence>
<dbReference type="EMBL" id="CP042905">
    <property type="protein sequence ID" value="QEE15943.1"/>
    <property type="molecule type" value="Genomic_DNA"/>
</dbReference>
<organism evidence="2 3">
    <name type="scientific">Promethearchaeum syntrophicum</name>
    <dbReference type="NCBI Taxonomy" id="2594042"/>
    <lineage>
        <taxon>Archaea</taxon>
        <taxon>Promethearchaeati</taxon>
        <taxon>Promethearchaeota</taxon>
        <taxon>Promethearchaeia</taxon>
        <taxon>Promethearchaeales</taxon>
        <taxon>Promethearchaeaceae</taxon>
        <taxon>Promethearchaeum</taxon>
    </lineage>
</organism>
<dbReference type="KEGG" id="psyt:DSAG12_01770"/>
<keyword evidence="3" id="KW-1185">Reference proteome</keyword>
<evidence type="ECO:0000313" key="3">
    <source>
        <dbReference type="Proteomes" id="UP000321408"/>
    </source>
</evidence>
<dbReference type="Gene3D" id="3.30.590.20">
    <property type="match status" value="1"/>
</dbReference>
<sequence length="543" mass="62402">MARKKKKKENALPNTFGVFSGSKSKKGQSKPSFSSSETNVDSRDWVEILNDLPNWRYLPFSHGMEMELVIAHTKDGTYVEGESVTHLLGEMVRDATKIFTQLINYERDDFPYMPEYIRNKIRKMPYNRTDIEKGFLCCIDYQIENTYANQIVPVDMFGRDGNVTMATFILELVTPPCQYAEELAYWAGTLFNVAKATLPRGYSIMSTAMNPTMKEYIRGLSHSDHHHCGSFSSDQEKVQCYSMVRNFIPHIIALSVNSPILNNEPTDTIKSKIIDGKPRYTAPKCIRSIRLLNNTTMLSDSNDPKKYLPYLSGVNGIEADQQLLLSTTGFASLYDARFQDVFPFTKYGTIELRICDAQISICRRIGLAMLIETMYYKARKLLSEGKYVPDVSSESICLNRKMAIDRGLIGLYNTQNLDRSYIDQYDPSGFFSECYIGPVDRPHRFNFQAVEQMFRYFKEELIELGYMNSPFFKPLLQSVFGEITYASPPMTEAEYQLSLYDWKIKQGQEPNIFEDIKYFTITYSQDPIQQPLTGTLTLPDFML</sequence>
<dbReference type="InterPro" id="IPR014746">
    <property type="entry name" value="Gln_synth/guanido_kin_cat_dom"/>
</dbReference>
<dbReference type="AlphaFoldDB" id="A0A5B9DA16"/>
<dbReference type="GeneID" id="41329763"/>
<dbReference type="GO" id="GO:0042398">
    <property type="term" value="P:modified amino acid biosynthetic process"/>
    <property type="evidence" value="ECO:0007669"/>
    <property type="project" value="InterPro"/>
</dbReference>
<reference evidence="2 3" key="2">
    <citation type="journal article" date="2024" name="Int. J. Syst. Evol. Microbiol.">
        <title>Promethearchaeum syntrophicum gen. nov., sp. nov., an anaerobic, obligately syntrophic archaeon, the first isolate of the lineage 'Asgard' archaea, and proposal of the new archaeal phylum Promethearchaeota phyl. nov. and kingdom Promethearchaeati regn. nov.</title>
        <authorList>
            <person name="Imachi H."/>
            <person name="Nobu M.K."/>
            <person name="Kato S."/>
            <person name="Takaki Y."/>
            <person name="Miyazaki M."/>
            <person name="Miyata M."/>
            <person name="Ogawara M."/>
            <person name="Saito Y."/>
            <person name="Sakai S."/>
            <person name="Tahara Y.O."/>
            <person name="Takano Y."/>
            <person name="Tasumi E."/>
            <person name="Uematsu K."/>
            <person name="Yoshimura T."/>
            <person name="Itoh T."/>
            <person name="Ohkuma M."/>
            <person name="Takai K."/>
        </authorList>
    </citation>
    <scope>NUCLEOTIDE SEQUENCE [LARGE SCALE GENOMIC DNA]</scope>
    <source>
        <strain evidence="2 3">MK-D1</strain>
    </source>
</reference>
<dbReference type="InterPro" id="IPR006336">
    <property type="entry name" value="GCS2"/>
</dbReference>
<dbReference type="RefSeq" id="WP_147662838.1">
    <property type="nucleotide sequence ID" value="NZ_CP042905.2"/>
</dbReference>
<gene>
    <name evidence="2" type="ORF">DSAG12_01770</name>
</gene>
<protein>
    <submittedName>
        <fullName evidence="2">Glutamate-cysteine ligase family protein</fullName>
    </submittedName>
</protein>
<dbReference type="Pfam" id="PF04107">
    <property type="entry name" value="GCS2"/>
    <property type="match status" value="1"/>
</dbReference>
<evidence type="ECO:0000256" key="1">
    <source>
        <dbReference type="SAM" id="MobiDB-lite"/>
    </source>
</evidence>
<name>A0A5B9DA16_9ARCH</name>